<dbReference type="InterPro" id="IPR000073">
    <property type="entry name" value="AB_hydrolase_1"/>
</dbReference>
<proteinExistence type="predicted"/>
<dbReference type="PANTHER" id="PTHR43798">
    <property type="entry name" value="MONOACYLGLYCEROL LIPASE"/>
    <property type="match status" value="1"/>
</dbReference>
<dbReference type="GO" id="GO:0016787">
    <property type="term" value="F:hydrolase activity"/>
    <property type="evidence" value="ECO:0007669"/>
    <property type="project" value="UniProtKB-KW"/>
</dbReference>
<evidence type="ECO:0000313" key="2">
    <source>
        <dbReference type="EMBL" id="MCP8968710.1"/>
    </source>
</evidence>
<name>A0AA42BP47_9BACI</name>
<sequence length="348" mass="40101">MVMLFARKGDFEIPRTGISTIETIELGGIAQTILIQGEDARNPVLLMLHGGPSMPLPGVSSRSRDFAVATATKELVKHFTVVFWDQRGTGKSYHKSIPQESMHIGQYVEDANELTDYLRERFRQEKIFLAGHSWGSILGLRLASEQPHKFHFYTGLSQVISWAENDRLSYAWTCKEAEKRGSRKAIQELERVGQPPYTKSLEQWGVLRSWQMRFGSMIYEDAEVKHPGMKGALMLLLQSPDYTMRDVINALYRGFQFSYSQRMIEEFAEIDFKRTAARLEIPSCFIHGRHDVHVWGQLLTDYLADVETDYAKQLYWLEKSSHLFHPDDAKRVEQIFIDEVRPAADIHI</sequence>
<keyword evidence="3" id="KW-1185">Reference proteome</keyword>
<dbReference type="RefSeq" id="WP_254758629.1">
    <property type="nucleotide sequence ID" value="NZ_JANCLT010000004.1"/>
</dbReference>
<organism evidence="2 3">
    <name type="scientific">Ectobacillus ponti</name>
    <dbReference type="NCBI Taxonomy" id="2961894"/>
    <lineage>
        <taxon>Bacteria</taxon>
        <taxon>Bacillati</taxon>
        <taxon>Bacillota</taxon>
        <taxon>Bacilli</taxon>
        <taxon>Bacillales</taxon>
        <taxon>Bacillaceae</taxon>
        <taxon>Ectobacillus</taxon>
    </lineage>
</organism>
<protein>
    <submittedName>
        <fullName evidence="2">Alpha/beta hydrolase</fullName>
    </submittedName>
</protein>
<accession>A0AA42BP47</accession>
<evidence type="ECO:0000313" key="3">
    <source>
        <dbReference type="Proteomes" id="UP001156102"/>
    </source>
</evidence>
<dbReference type="Proteomes" id="UP001156102">
    <property type="component" value="Unassembled WGS sequence"/>
</dbReference>
<evidence type="ECO:0000259" key="1">
    <source>
        <dbReference type="Pfam" id="PF00561"/>
    </source>
</evidence>
<dbReference type="Gene3D" id="3.40.50.1820">
    <property type="entry name" value="alpha/beta hydrolase"/>
    <property type="match status" value="1"/>
</dbReference>
<dbReference type="EMBL" id="JANCLT010000004">
    <property type="protein sequence ID" value="MCP8968710.1"/>
    <property type="molecule type" value="Genomic_DNA"/>
</dbReference>
<dbReference type="SUPFAM" id="SSF53474">
    <property type="entry name" value="alpha/beta-Hydrolases"/>
    <property type="match status" value="1"/>
</dbReference>
<dbReference type="Pfam" id="PF00561">
    <property type="entry name" value="Abhydrolase_1"/>
    <property type="match status" value="1"/>
</dbReference>
<gene>
    <name evidence="2" type="ORF">NK662_09185</name>
</gene>
<keyword evidence="2" id="KW-0378">Hydrolase</keyword>
<dbReference type="InterPro" id="IPR050266">
    <property type="entry name" value="AB_hydrolase_sf"/>
</dbReference>
<reference evidence="2" key="1">
    <citation type="submission" date="2022-07" db="EMBL/GenBank/DDBJ databases">
        <authorList>
            <person name="Li W.-J."/>
            <person name="Deng Q.-Q."/>
        </authorList>
    </citation>
    <scope>NUCLEOTIDE SEQUENCE</scope>
    <source>
        <strain evidence="2">SYSU M60031</strain>
    </source>
</reference>
<dbReference type="InterPro" id="IPR029058">
    <property type="entry name" value="AB_hydrolase_fold"/>
</dbReference>
<dbReference type="GO" id="GO:0016020">
    <property type="term" value="C:membrane"/>
    <property type="evidence" value="ECO:0007669"/>
    <property type="project" value="TreeGrafter"/>
</dbReference>
<dbReference type="AlphaFoldDB" id="A0AA42BP47"/>
<comment type="caution">
    <text evidence="2">The sequence shown here is derived from an EMBL/GenBank/DDBJ whole genome shotgun (WGS) entry which is preliminary data.</text>
</comment>
<feature type="domain" description="AB hydrolase-1" evidence="1">
    <location>
        <begin position="43"/>
        <end position="173"/>
    </location>
</feature>
<dbReference type="PANTHER" id="PTHR43798:SF33">
    <property type="entry name" value="HYDROLASE, PUTATIVE (AFU_ORTHOLOGUE AFUA_2G14860)-RELATED"/>
    <property type="match status" value="1"/>
</dbReference>